<evidence type="ECO:0000256" key="3">
    <source>
        <dbReference type="ARBA" id="ARBA00005466"/>
    </source>
</evidence>
<comment type="caution">
    <text evidence="12">The sequence shown here is derived from an EMBL/GenBank/DDBJ whole genome shotgun (WGS) entry which is preliminary data.</text>
</comment>
<keyword evidence="8 10" id="KW-0560">Oxidoreductase</keyword>
<proteinExistence type="inferred from homology"/>
<dbReference type="GO" id="GO:0031966">
    <property type="term" value="C:mitochondrial membrane"/>
    <property type="evidence" value="ECO:0007669"/>
    <property type="project" value="UniProtKB-SubCell"/>
</dbReference>
<evidence type="ECO:0000256" key="7">
    <source>
        <dbReference type="ARBA" id="ARBA00022827"/>
    </source>
</evidence>
<dbReference type="Gene3D" id="3.30.43.10">
    <property type="entry name" value="Uridine Diphospho-n-acetylenolpyruvylglucosamine Reductase, domain 2"/>
    <property type="match status" value="1"/>
</dbReference>
<dbReference type="Pfam" id="PF04030">
    <property type="entry name" value="ALO"/>
    <property type="match status" value="1"/>
</dbReference>
<protein>
    <recommendedName>
        <fullName evidence="5 10">D-arabinono-1,4-lactone oxidase</fullName>
        <shortName evidence="10">ALO</shortName>
        <ecNumber evidence="4 10">1.1.3.37</ecNumber>
    </recommendedName>
    <alternativeName>
        <fullName evidence="9 10">L-galactono-gamma-lactone oxidase</fullName>
    </alternativeName>
</protein>
<dbReference type="InterPro" id="IPR036318">
    <property type="entry name" value="FAD-bd_PCMH-like_sf"/>
</dbReference>
<evidence type="ECO:0000256" key="5">
    <source>
        <dbReference type="ARBA" id="ARBA00016426"/>
    </source>
</evidence>
<dbReference type="PROSITE" id="PS51387">
    <property type="entry name" value="FAD_PCMH"/>
    <property type="match status" value="1"/>
</dbReference>
<name>A0A0J9XI62_GEOCN</name>
<keyword evidence="6 10" id="KW-0285">Flavoprotein</keyword>
<dbReference type="AlphaFoldDB" id="A0A0J9XI62"/>
<dbReference type="EMBL" id="CCBN010000018">
    <property type="protein sequence ID" value="CDO57031.1"/>
    <property type="molecule type" value="Genomic_DNA"/>
</dbReference>
<gene>
    <name evidence="12" type="ORF">BN980_GECA18s01187g</name>
</gene>
<organism evidence="12 13">
    <name type="scientific">Geotrichum candidum</name>
    <name type="common">Oospora lactis</name>
    <name type="synonym">Dipodascus geotrichum</name>
    <dbReference type="NCBI Taxonomy" id="1173061"/>
    <lineage>
        <taxon>Eukaryota</taxon>
        <taxon>Fungi</taxon>
        <taxon>Dikarya</taxon>
        <taxon>Ascomycota</taxon>
        <taxon>Saccharomycotina</taxon>
        <taxon>Dipodascomycetes</taxon>
        <taxon>Dipodascales</taxon>
        <taxon>Dipodascaceae</taxon>
        <taxon>Geotrichum</taxon>
    </lineage>
</organism>
<dbReference type="OrthoDB" id="610608at2759"/>
<keyword evidence="10" id="KW-0496">Mitochondrion</keyword>
<dbReference type="PANTHER" id="PTHR43762:SF1">
    <property type="entry name" value="D-ARABINONO-1,4-LACTONE OXIDASE"/>
    <property type="match status" value="1"/>
</dbReference>
<dbReference type="InterPro" id="IPR006094">
    <property type="entry name" value="Oxid_FAD_bind_N"/>
</dbReference>
<evidence type="ECO:0000256" key="2">
    <source>
        <dbReference type="ARBA" id="ARBA00005083"/>
    </source>
</evidence>
<evidence type="ECO:0000256" key="1">
    <source>
        <dbReference type="ARBA" id="ARBA00001974"/>
    </source>
</evidence>
<keyword evidence="13" id="KW-1185">Reference proteome</keyword>
<dbReference type="InterPro" id="IPR007173">
    <property type="entry name" value="ALO_C"/>
</dbReference>
<dbReference type="UniPathway" id="UPA00771">
    <property type="reaction ID" value="UER00766"/>
</dbReference>
<sequence length="529" mass="59387">MSTPDLEVLEKITVVGKPHRTWAGTFFCKPERYLQPENIDQIKTIVNEARRQKKTIMLTGSGHSPSHLTMTNEWLVNLDKFNKPVEFKPDPSGKFTDVTLEAGIHIYEINSLLAENGLAVQNLGSISDQSIAGIISTGTHGATAYHGLVSQQIVDLTLVVASGELVKCSPRENPDLFRAATLSLGKIGLIAYATIRTVPEYTIHSKQDVIAFDRFVEELWPTFWTSSEYLRVWWFPYTNRCIIWRASKSTKPLSAPRESWYGTTLGRLFYQSLLWIAVNIAPSLTPAIESFVFDKQYGMQETYGIEGGSSEAVQGSVEGLNMDCLFSQFVDEWALPLTEGPKVLYQLRDKILEAAKNKEFYVHAPIEVRCSNLTTSGSTEEINPDDYKSTKDGQCGAIPGNNLSPYLNPAPPRPYAPCVEGKVSNENLTLYINATMYRPFGWNSPIDKWFRFFEDTVYAVGGRPHWAKNFLGNRVVDHATKDGEMRGLAPQVEGFFGKNLDEWKRVREEYDPEGVFLAGKEWAIVNGLV</sequence>
<accession>A0A0J9XI62</accession>
<dbReference type="EC" id="1.1.3.37" evidence="4 10"/>
<comment type="pathway">
    <text evidence="2 10">Cofactor biosynthesis; D-erythroascorbate biosynthesis; dehydro-D-arabinono-1,4-lactone from D-arabinose: step 2/2.</text>
</comment>
<evidence type="ECO:0000313" key="12">
    <source>
        <dbReference type="EMBL" id="CDO57031.1"/>
    </source>
</evidence>
<dbReference type="InterPro" id="IPR010031">
    <property type="entry name" value="FAD_lactone_oxidase-like"/>
</dbReference>
<dbReference type="InterPro" id="IPR016167">
    <property type="entry name" value="FAD-bd_PCMH_sub1"/>
</dbReference>
<dbReference type="Proteomes" id="UP000242525">
    <property type="component" value="Unassembled WGS sequence"/>
</dbReference>
<dbReference type="GO" id="GO:0003885">
    <property type="term" value="F:D-arabinono-1,4-lactone oxidase activity"/>
    <property type="evidence" value="ECO:0007669"/>
    <property type="project" value="UniProtKB-UniRule"/>
</dbReference>
<dbReference type="PANTHER" id="PTHR43762">
    <property type="entry name" value="L-GULONOLACTONE OXIDASE"/>
    <property type="match status" value="1"/>
</dbReference>
<dbReference type="STRING" id="1173061.A0A0J9XI62"/>
<dbReference type="PIRSF" id="PIRSF000136">
    <property type="entry name" value="LGO_GLO"/>
    <property type="match status" value="1"/>
</dbReference>
<dbReference type="Gene3D" id="3.30.70.2520">
    <property type="match status" value="1"/>
</dbReference>
<comment type="catalytic activity">
    <reaction evidence="10">
        <text>D-arabinono-1,4-lactone + O2 = dehydro-D-arabinono-1,4-lactone + H2O2 + H(+)</text>
        <dbReference type="Rhea" id="RHEA:23756"/>
        <dbReference type="ChEBI" id="CHEBI:15378"/>
        <dbReference type="ChEBI" id="CHEBI:15379"/>
        <dbReference type="ChEBI" id="CHEBI:16240"/>
        <dbReference type="ChEBI" id="CHEBI:16292"/>
        <dbReference type="ChEBI" id="CHEBI:58277"/>
        <dbReference type="EC" id="1.1.3.37"/>
    </reaction>
</comment>
<feature type="domain" description="FAD-binding PCMH-type" evidence="11">
    <location>
        <begin position="26"/>
        <end position="200"/>
    </location>
</feature>
<dbReference type="Pfam" id="PF01565">
    <property type="entry name" value="FAD_binding_4"/>
    <property type="match status" value="1"/>
</dbReference>
<reference evidence="12" key="1">
    <citation type="submission" date="2014-03" db="EMBL/GenBank/DDBJ databases">
        <authorList>
            <person name="Casaregola S."/>
        </authorList>
    </citation>
    <scope>NUCLEOTIDE SEQUENCE [LARGE SCALE GENOMIC DNA]</scope>
    <source>
        <strain evidence="12">CLIB 918</strain>
    </source>
</reference>
<evidence type="ECO:0000256" key="4">
    <source>
        <dbReference type="ARBA" id="ARBA00013136"/>
    </source>
</evidence>
<dbReference type="InterPro" id="IPR030654">
    <property type="entry name" value="Sugar_lactone_oxidase"/>
</dbReference>
<evidence type="ECO:0000256" key="6">
    <source>
        <dbReference type="ARBA" id="ARBA00022630"/>
    </source>
</evidence>
<evidence type="ECO:0000259" key="11">
    <source>
        <dbReference type="PROSITE" id="PS51387"/>
    </source>
</evidence>
<evidence type="ECO:0000313" key="13">
    <source>
        <dbReference type="Proteomes" id="UP000242525"/>
    </source>
</evidence>
<dbReference type="InterPro" id="IPR016169">
    <property type="entry name" value="FAD-bd_PCMH_sub2"/>
</dbReference>
<dbReference type="NCBIfam" id="TIGR01678">
    <property type="entry name" value="FAD_lactone_ox"/>
    <property type="match status" value="1"/>
</dbReference>
<keyword evidence="7 10" id="KW-0274">FAD</keyword>
<evidence type="ECO:0000256" key="8">
    <source>
        <dbReference type="ARBA" id="ARBA00023002"/>
    </source>
</evidence>
<dbReference type="Gene3D" id="3.30.465.10">
    <property type="match status" value="1"/>
</dbReference>
<dbReference type="SUPFAM" id="SSF56176">
    <property type="entry name" value="FAD-binding/transporter-associated domain-like"/>
    <property type="match status" value="1"/>
</dbReference>
<evidence type="ECO:0000256" key="10">
    <source>
        <dbReference type="RuleBase" id="RU367158"/>
    </source>
</evidence>
<comment type="similarity">
    <text evidence="3 10">Belongs to the oxygen-dependent FAD-linked oxidoreductase family.</text>
</comment>
<comment type="cofactor">
    <cofactor evidence="1 10">
        <name>FAD</name>
        <dbReference type="ChEBI" id="CHEBI:57692"/>
    </cofactor>
</comment>
<evidence type="ECO:0000256" key="9">
    <source>
        <dbReference type="ARBA" id="ARBA00033418"/>
    </source>
</evidence>
<comment type="subcellular location">
    <subcellularLocation>
        <location evidence="10">Mitochondrion membrane</location>
    </subcellularLocation>
</comment>
<dbReference type="InterPro" id="IPR016166">
    <property type="entry name" value="FAD-bd_PCMH"/>
</dbReference>
<dbReference type="GO" id="GO:0071949">
    <property type="term" value="F:FAD binding"/>
    <property type="evidence" value="ECO:0007669"/>
    <property type="project" value="UniProtKB-UniRule"/>
</dbReference>